<feature type="non-terminal residue" evidence="1">
    <location>
        <position position="1"/>
    </location>
</feature>
<name>A0A0B7C041_9EUPU</name>
<proteinExistence type="predicted"/>
<gene>
    <name evidence="1" type="primary">ORF217403</name>
</gene>
<evidence type="ECO:0000313" key="1">
    <source>
        <dbReference type="EMBL" id="CEK97966.1"/>
    </source>
</evidence>
<protein>
    <submittedName>
        <fullName evidence="1">Uncharacterized protein</fullName>
    </submittedName>
</protein>
<sequence length="67" mass="7783">ICRMRFHRRSTEFNAWCDTESCEFHSECFLFVPTAVVLGTQMNTLRKLSASHRWMPVQTAAFCHGVC</sequence>
<organism evidence="1">
    <name type="scientific">Arion vulgaris</name>
    <dbReference type="NCBI Taxonomy" id="1028688"/>
    <lineage>
        <taxon>Eukaryota</taxon>
        <taxon>Metazoa</taxon>
        <taxon>Spiralia</taxon>
        <taxon>Lophotrochozoa</taxon>
        <taxon>Mollusca</taxon>
        <taxon>Gastropoda</taxon>
        <taxon>Heterobranchia</taxon>
        <taxon>Euthyneura</taxon>
        <taxon>Panpulmonata</taxon>
        <taxon>Eupulmonata</taxon>
        <taxon>Stylommatophora</taxon>
        <taxon>Helicina</taxon>
        <taxon>Arionoidea</taxon>
        <taxon>Arionidae</taxon>
        <taxon>Arion</taxon>
    </lineage>
</organism>
<dbReference type="AlphaFoldDB" id="A0A0B7C041"/>
<feature type="non-terminal residue" evidence="1">
    <location>
        <position position="67"/>
    </location>
</feature>
<reference evidence="1" key="1">
    <citation type="submission" date="2014-12" db="EMBL/GenBank/DDBJ databases">
        <title>Insight into the proteome of Arion vulgaris.</title>
        <authorList>
            <person name="Aradska J."/>
            <person name="Bulat T."/>
            <person name="Smidak R."/>
            <person name="Sarate P."/>
            <person name="Gangsoo J."/>
            <person name="Sialana F."/>
            <person name="Bilban M."/>
            <person name="Lubec G."/>
        </authorList>
    </citation>
    <scope>NUCLEOTIDE SEQUENCE</scope>
    <source>
        <tissue evidence="1">Skin</tissue>
    </source>
</reference>
<accession>A0A0B7C041</accession>
<dbReference type="EMBL" id="HACG01051095">
    <property type="protein sequence ID" value="CEK97966.1"/>
    <property type="molecule type" value="Transcribed_RNA"/>
</dbReference>